<reference evidence="1" key="2">
    <citation type="journal article" date="2015" name="Data Brief">
        <title>Shoot transcriptome of the giant reed, Arundo donax.</title>
        <authorList>
            <person name="Barrero R.A."/>
            <person name="Guerrero F.D."/>
            <person name="Moolhuijzen P."/>
            <person name="Goolsby J.A."/>
            <person name="Tidwell J."/>
            <person name="Bellgard S.E."/>
            <person name="Bellgard M.I."/>
        </authorList>
    </citation>
    <scope>NUCLEOTIDE SEQUENCE</scope>
    <source>
        <tissue evidence="1">Shoot tissue taken approximately 20 cm above the soil surface</tissue>
    </source>
</reference>
<evidence type="ECO:0000313" key="1">
    <source>
        <dbReference type="EMBL" id="JAD66103.1"/>
    </source>
</evidence>
<sequence>MLCFSHMSIYLQCNSSTFKL</sequence>
<dbReference type="AlphaFoldDB" id="A0A0A9BVA7"/>
<dbReference type="EMBL" id="GBRH01231792">
    <property type="protein sequence ID" value="JAD66103.1"/>
    <property type="molecule type" value="Transcribed_RNA"/>
</dbReference>
<proteinExistence type="predicted"/>
<reference evidence="1" key="1">
    <citation type="submission" date="2014-09" db="EMBL/GenBank/DDBJ databases">
        <authorList>
            <person name="Magalhaes I.L.F."/>
            <person name="Oliveira U."/>
            <person name="Santos F.R."/>
            <person name="Vidigal T.H.D.A."/>
            <person name="Brescovit A.D."/>
            <person name="Santos A.J."/>
        </authorList>
    </citation>
    <scope>NUCLEOTIDE SEQUENCE</scope>
    <source>
        <tissue evidence="1">Shoot tissue taken approximately 20 cm above the soil surface</tissue>
    </source>
</reference>
<protein>
    <submittedName>
        <fullName evidence="1">Uncharacterized protein</fullName>
    </submittedName>
</protein>
<accession>A0A0A9BVA7</accession>
<name>A0A0A9BVA7_ARUDO</name>
<organism evidence="1">
    <name type="scientific">Arundo donax</name>
    <name type="common">Giant reed</name>
    <name type="synonym">Donax arundinaceus</name>
    <dbReference type="NCBI Taxonomy" id="35708"/>
    <lineage>
        <taxon>Eukaryota</taxon>
        <taxon>Viridiplantae</taxon>
        <taxon>Streptophyta</taxon>
        <taxon>Embryophyta</taxon>
        <taxon>Tracheophyta</taxon>
        <taxon>Spermatophyta</taxon>
        <taxon>Magnoliopsida</taxon>
        <taxon>Liliopsida</taxon>
        <taxon>Poales</taxon>
        <taxon>Poaceae</taxon>
        <taxon>PACMAD clade</taxon>
        <taxon>Arundinoideae</taxon>
        <taxon>Arundineae</taxon>
        <taxon>Arundo</taxon>
    </lineage>
</organism>